<accession>A0A7I8K0G4</accession>
<dbReference type="InterPro" id="IPR004146">
    <property type="entry name" value="DC1"/>
</dbReference>
<dbReference type="InterPro" id="IPR046349">
    <property type="entry name" value="C1-like_sf"/>
</dbReference>
<reference evidence="4" key="1">
    <citation type="submission" date="2020-02" db="EMBL/GenBank/DDBJ databases">
        <authorList>
            <person name="Scholz U."/>
            <person name="Mascher M."/>
            <person name="Fiebig A."/>
        </authorList>
    </citation>
    <scope>NUCLEOTIDE SEQUENCE</scope>
</reference>
<keyword evidence="2" id="KW-0812">Transmembrane</keyword>
<proteinExistence type="predicted"/>
<dbReference type="EMBL" id="LR746264">
    <property type="protein sequence ID" value="CAA7389671.1"/>
    <property type="molecule type" value="Genomic_DNA"/>
</dbReference>
<dbReference type="OrthoDB" id="664025at2759"/>
<dbReference type="AlphaFoldDB" id="A0A7I8K0G4"/>
<evidence type="ECO:0000259" key="3">
    <source>
        <dbReference type="Pfam" id="PF03107"/>
    </source>
</evidence>
<dbReference type="Pfam" id="PF03107">
    <property type="entry name" value="C1_2"/>
    <property type="match status" value="2"/>
</dbReference>
<keyword evidence="1" id="KW-0677">Repeat</keyword>
<evidence type="ECO:0000256" key="1">
    <source>
        <dbReference type="ARBA" id="ARBA00022737"/>
    </source>
</evidence>
<keyword evidence="5" id="KW-1185">Reference proteome</keyword>
<feature type="domain" description="DC1" evidence="3">
    <location>
        <begin position="7"/>
        <end position="51"/>
    </location>
</feature>
<keyword evidence="2" id="KW-0472">Membrane</keyword>
<evidence type="ECO:0000313" key="4">
    <source>
        <dbReference type="EMBL" id="CAA7389671.1"/>
    </source>
</evidence>
<evidence type="ECO:0000256" key="2">
    <source>
        <dbReference type="SAM" id="Phobius"/>
    </source>
</evidence>
<keyword evidence="2" id="KW-1133">Transmembrane helix</keyword>
<feature type="transmembrane region" description="Helical" evidence="2">
    <location>
        <begin position="217"/>
        <end position="242"/>
    </location>
</feature>
<evidence type="ECO:0000313" key="5">
    <source>
        <dbReference type="Proteomes" id="UP000663760"/>
    </source>
</evidence>
<gene>
    <name evidence="4" type="ORF">SI8410_01001670</name>
</gene>
<dbReference type="PANTHER" id="PTHR46477">
    <property type="entry name" value="CYSTEINE/HISTIDINE-RICH C1 DOMAIN FAMILY PROTEIN"/>
    <property type="match status" value="1"/>
</dbReference>
<protein>
    <recommendedName>
        <fullName evidence="3">DC1 domain-containing protein</fullName>
    </recommendedName>
</protein>
<sequence>MSLQTRLHPRHKLKLERREASFLCDGCKEPGFYSCYTCEKSCDFHLHRHCANPRPSLKHPFFKNCSFRWVESGLHGRVCDACGTRVRGFVYHCDICGKDLHPSCANLPRVLDDGGLRLELKKEISSECERCGWKKRADGKFSWGYVSTCKTFSYHISCMKDVLQDNCVKKEDSSRGSAVKDGGRESVKRTPMLQLAVRENKGRPGWKLAKMKKVVQVAVSIILAAVLGDPISLAATVIASLLSR</sequence>
<dbReference type="SUPFAM" id="SSF57889">
    <property type="entry name" value="Cysteine-rich domain"/>
    <property type="match status" value="1"/>
</dbReference>
<feature type="domain" description="DC1" evidence="3">
    <location>
        <begin position="76"/>
        <end position="105"/>
    </location>
</feature>
<organism evidence="4 5">
    <name type="scientific">Spirodela intermedia</name>
    <name type="common">Intermediate duckweed</name>
    <dbReference type="NCBI Taxonomy" id="51605"/>
    <lineage>
        <taxon>Eukaryota</taxon>
        <taxon>Viridiplantae</taxon>
        <taxon>Streptophyta</taxon>
        <taxon>Embryophyta</taxon>
        <taxon>Tracheophyta</taxon>
        <taxon>Spermatophyta</taxon>
        <taxon>Magnoliopsida</taxon>
        <taxon>Liliopsida</taxon>
        <taxon>Araceae</taxon>
        <taxon>Lemnoideae</taxon>
        <taxon>Spirodela</taxon>
    </lineage>
</organism>
<dbReference type="Proteomes" id="UP000663760">
    <property type="component" value="Chromosome 1"/>
</dbReference>
<dbReference type="PANTHER" id="PTHR46477:SF15">
    <property type="entry name" value="CYSTEINE_HISTIDINE-RICH C1 DOMAIN PROTEIN"/>
    <property type="match status" value="1"/>
</dbReference>
<name>A0A7I8K0G4_SPIIN</name>